<name>A0ABQ7PIP6_9HYPO</name>
<evidence type="ECO:0000256" key="1">
    <source>
        <dbReference type="SAM" id="MobiDB-lite"/>
    </source>
</evidence>
<accession>A0ABQ7PIP6</accession>
<feature type="compositionally biased region" description="Basic and acidic residues" evidence="1">
    <location>
        <begin position="27"/>
        <end position="36"/>
    </location>
</feature>
<evidence type="ECO:0008006" key="4">
    <source>
        <dbReference type="Google" id="ProtNLM"/>
    </source>
</evidence>
<evidence type="ECO:0000313" key="3">
    <source>
        <dbReference type="Proteomes" id="UP000742024"/>
    </source>
</evidence>
<comment type="caution">
    <text evidence="2">The sequence shown here is derived from an EMBL/GenBank/DDBJ whole genome shotgun (WGS) entry which is preliminary data.</text>
</comment>
<gene>
    <name evidence="2" type="ORF">E4U57_004631</name>
</gene>
<protein>
    <recommendedName>
        <fullName evidence="4">Zn(2)-C6 fungal-type domain-containing protein</fullName>
    </recommendedName>
</protein>
<sequence>MAHNHAVQRTAPIAIAPGPSRRRPTPQRRENGRKFEIGPNGAQTIASTEAPSLSASIEPCQSCRFSAKKCILMHDEDICAACQASGSDCSFIECTFVSPHSRKRKLNGKPHCEESSSKR</sequence>
<keyword evidence="3" id="KW-1185">Reference proteome</keyword>
<organism evidence="2 3">
    <name type="scientific">Claviceps arundinis</name>
    <dbReference type="NCBI Taxonomy" id="1623583"/>
    <lineage>
        <taxon>Eukaryota</taxon>
        <taxon>Fungi</taxon>
        <taxon>Dikarya</taxon>
        <taxon>Ascomycota</taxon>
        <taxon>Pezizomycotina</taxon>
        <taxon>Sordariomycetes</taxon>
        <taxon>Hypocreomycetidae</taxon>
        <taxon>Hypocreales</taxon>
        <taxon>Clavicipitaceae</taxon>
        <taxon>Claviceps</taxon>
    </lineage>
</organism>
<evidence type="ECO:0000313" key="2">
    <source>
        <dbReference type="EMBL" id="KAG5965019.1"/>
    </source>
</evidence>
<dbReference type="EMBL" id="SRPR01000035">
    <property type="protein sequence ID" value="KAG5965019.1"/>
    <property type="molecule type" value="Genomic_DNA"/>
</dbReference>
<feature type="region of interest" description="Disordered" evidence="1">
    <location>
        <begin position="1"/>
        <end position="40"/>
    </location>
</feature>
<reference evidence="2 3" key="1">
    <citation type="journal article" date="2020" name="bioRxiv">
        <title>Whole genome comparisons of ergot fungi reveals the divergence and evolution of species within the genus Claviceps are the result of varying mechanisms driving genome evolution and host range expansion.</title>
        <authorList>
            <person name="Wyka S.A."/>
            <person name="Mondo S.J."/>
            <person name="Liu M."/>
            <person name="Dettman J."/>
            <person name="Nalam V."/>
            <person name="Broders K.D."/>
        </authorList>
    </citation>
    <scope>NUCLEOTIDE SEQUENCE [LARGE SCALE GENOMIC DNA]</scope>
    <source>
        <strain evidence="2 3">LM583</strain>
    </source>
</reference>
<proteinExistence type="predicted"/>
<feature type="non-terminal residue" evidence="2">
    <location>
        <position position="119"/>
    </location>
</feature>
<dbReference type="Proteomes" id="UP000742024">
    <property type="component" value="Unassembled WGS sequence"/>
</dbReference>